<dbReference type="SUPFAM" id="SSF53098">
    <property type="entry name" value="Ribonuclease H-like"/>
    <property type="match status" value="1"/>
</dbReference>
<name>A0A1M6ZEC2_9BACT</name>
<dbReference type="AlphaFoldDB" id="A0A1M6ZEC2"/>
<feature type="domain" description="Transposase IS701-like DDE" evidence="1">
    <location>
        <begin position="30"/>
        <end position="209"/>
    </location>
</feature>
<proteinExistence type="predicted"/>
<organism evidence="2 3">
    <name type="scientific">Desulfatibacillum alkenivorans DSM 16219</name>
    <dbReference type="NCBI Taxonomy" id="1121393"/>
    <lineage>
        <taxon>Bacteria</taxon>
        <taxon>Pseudomonadati</taxon>
        <taxon>Thermodesulfobacteriota</taxon>
        <taxon>Desulfobacteria</taxon>
        <taxon>Desulfobacterales</taxon>
        <taxon>Desulfatibacillaceae</taxon>
        <taxon>Desulfatibacillum</taxon>
    </lineage>
</organism>
<keyword evidence="3" id="KW-1185">Reference proteome</keyword>
<dbReference type="InterPro" id="IPR012337">
    <property type="entry name" value="RNaseH-like_sf"/>
</dbReference>
<dbReference type="InterPro" id="IPR038721">
    <property type="entry name" value="IS701-like_DDE_dom"/>
</dbReference>
<evidence type="ECO:0000313" key="3">
    <source>
        <dbReference type="Proteomes" id="UP000183994"/>
    </source>
</evidence>
<accession>A0A1M6ZEC2</accession>
<dbReference type="Gene3D" id="3.90.350.10">
    <property type="entry name" value="Transposase Inhibitor Protein From Tn5, Chain A, domain 1"/>
    <property type="match status" value="1"/>
</dbReference>
<sequence length="410" mass="46476">MILSVVFNLAFLGVNFFRGVVVNDHAPIGKDAAYDFLKGVSSNWRRFLLLTAVKIHTLFKSLSDEDREIVLIIDDSTYDRSRSKKVELLSRVFDHSTGRYLKGFRMLTLCCSDGVSCLPLDFGLLASADAEKRLCEGVKSMDKRCCAYQRRKEAVQKATDNTLAMVKRALNAGVKARYVLMDSWFTMPAMVSALKKHLDVIGMVRKTPNVKYGFEGESLCLKDIYKKLKKRPGRAKILASVQATLKDGLDVKLVFVRDRRKKDWLALLSTDLELEDEEVVRIYGKRWDIEVFFKMAKQHLRLAKEIQIRDYDGLIAHTSIVFLRYMFVAYRCRMETDQRTFGDLFYACCQEMADINFVEALARILALTVDHAAKFGTIGTATAATLSDNVIRTALKYVGIAPCQLSTSES</sequence>
<dbReference type="Pfam" id="PF13546">
    <property type="entry name" value="DDE_5"/>
    <property type="match status" value="1"/>
</dbReference>
<dbReference type="EMBL" id="FQZU01000057">
    <property type="protein sequence ID" value="SHL28856.1"/>
    <property type="molecule type" value="Genomic_DNA"/>
</dbReference>
<evidence type="ECO:0000259" key="1">
    <source>
        <dbReference type="Pfam" id="PF13546"/>
    </source>
</evidence>
<reference evidence="3" key="1">
    <citation type="submission" date="2016-11" db="EMBL/GenBank/DDBJ databases">
        <authorList>
            <person name="Varghese N."/>
            <person name="Submissions S."/>
        </authorList>
    </citation>
    <scope>NUCLEOTIDE SEQUENCE [LARGE SCALE GENOMIC DNA]</scope>
    <source>
        <strain evidence="3">DSM 16219</strain>
    </source>
</reference>
<dbReference type="STRING" id="1121393.SAMN02745216_04957"/>
<evidence type="ECO:0000313" key="2">
    <source>
        <dbReference type="EMBL" id="SHL28856.1"/>
    </source>
</evidence>
<dbReference type="Proteomes" id="UP000183994">
    <property type="component" value="Unassembled WGS sequence"/>
</dbReference>
<protein>
    <submittedName>
        <fullName evidence="2">Transposase DDE domain-containing protein</fullName>
    </submittedName>
</protein>
<gene>
    <name evidence="2" type="ORF">SAMN02745216_04957</name>
</gene>